<reference evidence="2" key="2">
    <citation type="submission" date="2023-07" db="EMBL/GenBank/DDBJ databases">
        <authorList>
            <consortium name="Lawrence Berkeley National Laboratory"/>
            <person name="Haridas S."/>
            <person name="Hensen N."/>
            <person name="Bonometti L."/>
            <person name="Westerberg I."/>
            <person name="Brannstrom I.O."/>
            <person name="Guillou S."/>
            <person name="Cros-Aarteil S."/>
            <person name="Calhoun S."/>
            <person name="Kuo A."/>
            <person name="Mondo S."/>
            <person name="Pangilinan J."/>
            <person name="Riley R."/>
            <person name="LaButti K."/>
            <person name="Andreopoulos B."/>
            <person name="Lipzen A."/>
            <person name="Chen C."/>
            <person name="Yanf M."/>
            <person name="Daum C."/>
            <person name="Ng V."/>
            <person name="Clum A."/>
            <person name="Steindorff A."/>
            <person name="Ohm R."/>
            <person name="Martin F."/>
            <person name="Silar P."/>
            <person name="Natvig D."/>
            <person name="Lalanne C."/>
            <person name="Gautier V."/>
            <person name="Ament-velasquez S.L."/>
            <person name="Kruys A."/>
            <person name="Hutchinson M.I."/>
            <person name="Powell A.J."/>
            <person name="Barry K."/>
            <person name="Miller A.N."/>
            <person name="Grigoriev I.V."/>
            <person name="Debuchy R."/>
            <person name="Gladieux P."/>
            <person name="Thoren M.H."/>
            <person name="Johannesson H."/>
        </authorList>
    </citation>
    <scope>NUCLEOTIDE SEQUENCE</scope>
    <source>
        <strain evidence="2">FGSC 1904</strain>
    </source>
</reference>
<keyword evidence="1" id="KW-1133">Transmembrane helix</keyword>
<comment type="caution">
    <text evidence="2">The sequence shown here is derived from an EMBL/GenBank/DDBJ whole genome shotgun (WGS) entry which is preliminary data.</text>
</comment>
<dbReference type="Proteomes" id="UP001281003">
    <property type="component" value="Unassembled WGS sequence"/>
</dbReference>
<reference evidence="2" key="1">
    <citation type="journal article" date="2023" name="Mol. Phylogenet. Evol.">
        <title>Genome-scale phylogeny and comparative genomics of the fungal order Sordariales.</title>
        <authorList>
            <person name="Hensen N."/>
            <person name="Bonometti L."/>
            <person name="Westerberg I."/>
            <person name="Brannstrom I.O."/>
            <person name="Guillou S."/>
            <person name="Cros-Aarteil S."/>
            <person name="Calhoun S."/>
            <person name="Haridas S."/>
            <person name="Kuo A."/>
            <person name="Mondo S."/>
            <person name="Pangilinan J."/>
            <person name="Riley R."/>
            <person name="LaButti K."/>
            <person name="Andreopoulos B."/>
            <person name="Lipzen A."/>
            <person name="Chen C."/>
            <person name="Yan M."/>
            <person name="Daum C."/>
            <person name="Ng V."/>
            <person name="Clum A."/>
            <person name="Steindorff A."/>
            <person name="Ohm R.A."/>
            <person name="Martin F."/>
            <person name="Silar P."/>
            <person name="Natvig D.O."/>
            <person name="Lalanne C."/>
            <person name="Gautier V."/>
            <person name="Ament-Velasquez S.L."/>
            <person name="Kruys A."/>
            <person name="Hutchinson M.I."/>
            <person name="Powell A.J."/>
            <person name="Barry K."/>
            <person name="Miller A.N."/>
            <person name="Grigoriev I.V."/>
            <person name="Debuchy R."/>
            <person name="Gladieux P."/>
            <person name="Hiltunen Thoren M."/>
            <person name="Johannesson H."/>
        </authorList>
    </citation>
    <scope>NUCLEOTIDE SEQUENCE</scope>
    <source>
        <strain evidence="2">FGSC 1904</strain>
    </source>
</reference>
<keyword evidence="1" id="KW-0812">Transmembrane</keyword>
<evidence type="ECO:0000256" key="1">
    <source>
        <dbReference type="SAM" id="Phobius"/>
    </source>
</evidence>
<accession>A0AAE0PDA5</accession>
<protein>
    <submittedName>
        <fullName evidence="2">Uncharacterized protein</fullName>
    </submittedName>
</protein>
<gene>
    <name evidence="2" type="ORF">B0T20DRAFT_394522</name>
</gene>
<dbReference type="AlphaFoldDB" id="A0AAE0PDA5"/>
<evidence type="ECO:0000313" key="3">
    <source>
        <dbReference type="Proteomes" id="UP001281003"/>
    </source>
</evidence>
<keyword evidence="1" id="KW-0472">Membrane</keyword>
<organism evidence="2 3">
    <name type="scientific">Sordaria brevicollis</name>
    <dbReference type="NCBI Taxonomy" id="83679"/>
    <lineage>
        <taxon>Eukaryota</taxon>
        <taxon>Fungi</taxon>
        <taxon>Dikarya</taxon>
        <taxon>Ascomycota</taxon>
        <taxon>Pezizomycotina</taxon>
        <taxon>Sordariomycetes</taxon>
        <taxon>Sordariomycetidae</taxon>
        <taxon>Sordariales</taxon>
        <taxon>Sordariaceae</taxon>
        <taxon>Sordaria</taxon>
    </lineage>
</organism>
<keyword evidence="3" id="KW-1185">Reference proteome</keyword>
<proteinExistence type="predicted"/>
<dbReference type="EMBL" id="JAUTDP010000008">
    <property type="protein sequence ID" value="KAK3397410.1"/>
    <property type="molecule type" value="Genomic_DNA"/>
</dbReference>
<name>A0AAE0PDA5_SORBR</name>
<evidence type="ECO:0000313" key="2">
    <source>
        <dbReference type="EMBL" id="KAK3397410.1"/>
    </source>
</evidence>
<feature type="transmembrane region" description="Helical" evidence="1">
    <location>
        <begin position="63"/>
        <end position="84"/>
    </location>
</feature>
<sequence>MSFRTYLKNFFYFFRPGVWKYATKFGIRIFLIFFSTLQRKSISRYVRNDIKGGIIFGFIGRRFVIIFPVFIGNPFIGGIFNYIINNTYKYKKVRGYLIAGLRG</sequence>